<organism evidence="3 5">
    <name type="scientific">Phytophthora rubi</name>
    <dbReference type="NCBI Taxonomy" id="129364"/>
    <lineage>
        <taxon>Eukaryota</taxon>
        <taxon>Sar</taxon>
        <taxon>Stramenopiles</taxon>
        <taxon>Oomycota</taxon>
        <taxon>Peronosporomycetes</taxon>
        <taxon>Peronosporales</taxon>
        <taxon>Peronosporaceae</taxon>
        <taxon>Phytophthora</taxon>
    </lineage>
</organism>
<protein>
    <submittedName>
        <fullName evidence="3">Uncharacterized protein</fullName>
    </submittedName>
</protein>
<evidence type="ECO:0000313" key="5">
    <source>
        <dbReference type="Proteomes" id="UP000434957"/>
    </source>
</evidence>
<dbReference type="EMBL" id="QXFT01000164">
    <property type="protein sequence ID" value="KAE9352484.1"/>
    <property type="molecule type" value="Genomic_DNA"/>
</dbReference>
<reference evidence="3 5" key="1">
    <citation type="submission" date="2018-08" db="EMBL/GenBank/DDBJ databases">
        <title>Genomic investigation of the strawberry pathogen Phytophthora fragariae indicates pathogenicity is determined by transcriptional variation in three key races.</title>
        <authorList>
            <person name="Adams T.M."/>
            <person name="Armitage A.D."/>
            <person name="Sobczyk M.K."/>
            <person name="Bates H.J."/>
            <person name="Dunwell J.M."/>
            <person name="Nellist C.F."/>
            <person name="Harrison R.J."/>
        </authorList>
    </citation>
    <scope>NUCLEOTIDE SEQUENCE [LARGE SCALE GENOMIC DNA]</scope>
    <source>
        <strain evidence="2 4">SCRP249</strain>
        <strain evidence="1 6">SCRP324</strain>
        <strain evidence="3 5">SCRP333</strain>
    </source>
</reference>
<dbReference type="Proteomes" id="UP000434957">
    <property type="component" value="Unassembled WGS sequence"/>
</dbReference>
<dbReference type="EMBL" id="QXFV01000285">
    <property type="protein sequence ID" value="KAE9042542.1"/>
    <property type="molecule type" value="Genomic_DNA"/>
</dbReference>
<accession>A0A6A4FX16</accession>
<dbReference type="Proteomes" id="UP000435112">
    <property type="component" value="Unassembled WGS sequence"/>
</dbReference>
<evidence type="ECO:0000313" key="1">
    <source>
        <dbReference type="EMBL" id="KAE9037425.1"/>
    </source>
</evidence>
<name>A0A6A4FX16_9STRA</name>
<sequence length="74" mass="8130">MYVASGIEKDDSSDEDYIMKGINEPEEAIAIDEFDVERAPGMRGEAFKSQARKVGSNRRGTPAGIKVALRTKLL</sequence>
<dbReference type="EMBL" id="QXFU01000298">
    <property type="protein sequence ID" value="KAE9037425.1"/>
    <property type="molecule type" value="Genomic_DNA"/>
</dbReference>
<evidence type="ECO:0000313" key="6">
    <source>
        <dbReference type="Proteomes" id="UP000435112"/>
    </source>
</evidence>
<dbReference type="AlphaFoldDB" id="A0A6A4FX16"/>
<dbReference type="Proteomes" id="UP000429607">
    <property type="component" value="Unassembled WGS sequence"/>
</dbReference>
<dbReference type="OrthoDB" id="10352440at2759"/>
<gene>
    <name evidence="2" type="ORF">PR001_g6148</name>
    <name evidence="1" type="ORF">PR002_g6577</name>
    <name evidence="3" type="ORF">PR003_g4356</name>
</gene>
<evidence type="ECO:0000313" key="4">
    <source>
        <dbReference type="Proteomes" id="UP000429607"/>
    </source>
</evidence>
<comment type="caution">
    <text evidence="3">The sequence shown here is derived from an EMBL/GenBank/DDBJ whole genome shotgun (WGS) entry which is preliminary data.</text>
</comment>
<evidence type="ECO:0000313" key="2">
    <source>
        <dbReference type="EMBL" id="KAE9042542.1"/>
    </source>
</evidence>
<evidence type="ECO:0000313" key="3">
    <source>
        <dbReference type="EMBL" id="KAE9352484.1"/>
    </source>
</evidence>
<proteinExistence type="predicted"/>
<keyword evidence="5" id="KW-1185">Reference proteome</keyword>